<gene>
    <name evidence="1" type="ORF">H0H81_011457</name>
</gene>
<dbReference type="Proteomes" id="UP000717328">
    <property type="component" value="Unassembled WGS sequence"/>
</dbReference>
<evidence type="ECO:0000313" key="2">
    <source>
        <dbReference type="Proteomes" id="UP000717328"/>
    </source>
</evidence>
<protein>
    <submittedName>
        <fullName evidence="1">Uncharacterized protein</fullName>
    </submittedName>
</protein>
<reference evidence="1" key="1">
    <citation type="submission" date="2021-02" db="EMBL/GenBank/DDBJ databases">
        <authorList>
            <person name="Nieuwenhuis M."/>
            <person name="Van De Peppel L.J.J."/>
        </authorList>
    </citation>
    <scope>NUCLEOTIDE SEQUENCE</scope>
    <source>
        <strain evidence="1">D49</strain>
    </source>
</reference>
<feature type="non-terminal residue" evidence="1">
    <location>
        <position position="1"/>
    </location>
</feature>
<keyword evidence="2" id="KW-1185">Reference proteome</keyword>
<comment type="caution">
    <text evidence="1">The sequence shown here is derived from an EMBL/GenBank/DDBJ whole genome shotgun (WGS) entry which is preliminary data.</text>
</comment>
<accession>A0A9P7K2B8</accession>
<evidence type="ECO:0000313" key="1">
    <source>
        <dbReference type="EMBL" id="KAG5635381.1"/>
    </source>
</evidence>
<organism evidence="1 2">
    <name type="scientific">Sphagnurus paluster</name>
    <dbReference type="NCBI Taxonomy" id="117069"/>
    <lineage>
        <taxon>Eukaryota</taxon>
        <taxon>Fungi</taxon>
        <taxon>Dikarya</taxon>
        <taxon>Basidiomycota</taxon>
        <taxon>Agaricomycotina</taxon>
        <taxon>Agaricomycetes</taxon>
        <taxon>Agaricomycetidae</taxon>
        <taxon>Agaricales</taxon>
        <taxon>Tricholomatineae</taxon>
        <taxon>Lyophyllaceae</taxon>
        <taxon>Sphagnurus</taxon>
    </lineage>
</organism>
<reference evidence="1" key="2">
    <citation type="submission" date="2021-10" db="EMBL/GenBank/DDBJ databases">
        <title>Phylogenomics reveals ancestral predisposition of the termite-cultivated fungus Termitomyces towards a domesticated lifestyle.</title>
        <authorList>
            <person name="Auxier B."/>
            <person name="Grum-Grzhimaylo A."/>
            <person name="Cardenas M.E."/>
            <person name="Lodge J.D."/>
            <person name="Laessoe T."/>
            <person name="Pedersen O."/>
            <person name="Smith M.E."/>
            <person name="Kuyper T.W."/>
            <person name="Franco-Molano E.A."/>
            <person name="Baroni T.J."/>
            <person name="Aanen D.K."/>
        </authorList>
    </citation>
    <scope>NUCLEOTIDE SEQUENCE</scope>
    <source>
        <strain evidence="1">D49</strain>
    </source>
</reference>
<sequence>WEEPSMSARIAQFVDISTPQLARNIKYLCIFNYVEDYIDDVDSDDQDETIQAAVL</sequence>
<proteinExistence type="predicted"/>
<dbReference type="AlphaFoldDB" id="A0A9P7K2B8"/>
<name>A0A9P7K2B8_9AGAR</name>
<dbReference type="EMBL" id="JABCKI010006105">
    <property type="protein sequence ID" value="KAG5635381.1"/>
    <property type="molecule type" value="Genomic_DNA"/>
</dbReference>